<dbReference type="EMBL" id="JANSHE010003316">
    <property type="protein sequence ID" value="KAJ2986612.1"/>
    <property type="molecule type" value="Genomic_DNA"/>
</dbReference>
<reference evidence="1" key="1">
    <citation type="submission" date="2022-08" db="EMBL/GenBank/DDBJ databases">
        <title>Genome Sequence of Pycnoporus sanguineus.</title>
        <authorList>
            <person name="Buettner E."/>
        </authorList>
    </citation>
    <scope>NUCLEOTIDE SEQUENCE</scope>
    <source>
        <strain evidence="1">CG-C14</strain>
    </source>
</reference>
<name>A0ACC1P5C2_9APHY</name>
<dbReference type="Proteomes" id="UP001144978">
    <property type="component" value="Unassembled WGS sequence"/>
</dbReference>
<evidence type="ECO:0000313" key="2">
    <source>
        <dbReference type="Proteomes" id="UP001144978"/>
    </source>
</evidence>
<keyword evidence="2" id="KW-1185">Reference proteome</keyword>
<accession>A0ACC1P5C2</accession>
<protein>
    <submittedName>
        <fullName evidence="1">Uncharacterized protein</fullName>
    </submittedName>
</protein>
<proteinExistence type="predicted"/>
<evidence type="ECO:0000313" key="1">
    <source>
        <dbReference type="EMBL" id="KAJ2986612.1"/>
    </source>
</evidence>
<comment type="caution">
    <text evidence="1">The sequence shown here is derived from an EMBL/GenBank/DDBJ whole genome shotgun (WGS) entry which is preliminary data.</text>
</comment>
<organism evidence="1 2">
    <name type="scientific">Trametes sanguinea</name>
    <dbReference type="NCBI Taxonomy" id="158606"/>
    <lineage>
        <taxon>Eukaryota</taxon>
        <taxon>Fungi</taxon>
        <taxon>Dikarya</taxon>
        <taxon>Basidiomycota</taxon>
        <taxon>Agaricomycotina</taxon>
        <taxon>Agaricomycetes</taxon>
        <taxon>Polyporales</taxon>
        <taxon>Polyporaceae</taxon>
        <taxon>Trametes</taxon>
    </lineage>
</organism>
<sequence length="82" mass="9227">MAAQSSIATPFSPYVESIYAQAVYLPDPNLARSKVLREEVINSVSQCSWCSKRIRGKFLKASEALYEWLEEAVTQVALEVEE</sequence>
<gene>
    <name evidence="1" type="ORF">NUW54_g9703</name>
</gene>